<dbReference type="AlphaFoldDB" id="A0ABD2Y055"/>
<accession>A0ABD2Y055</accession>
<evidence type="ECO:0000313" key="8">
    <source>
        <dbReference type="EMBL" id="KAL3499135.1"/>
    </source>
</evidence>
<feature type="transmembrane region" description="Helical" evidence="6">
    <location>
        <begin position="312"/>
        <end position="330"/>
    </location>
</feature>
<evidence type="ECO:0000256" key="5">
    <source>
        <dbReference type="ARBA" id="ARBA00023136"/>
    </source>
</evidence>
<dbReference type="InterPro" id="IPR030184">
    <property type="entry name" value="WAT1-related"/>
</dbReference>
<feature type="domain" description="EamA" evidence="7">
    <location>
        <begin position="15"/>
        <end position="142"/>
    </location>
</feature>
<comment type="similarity">
    <text evidence="2 6">Belongs to the drug/metabolite transporter (DMT) superfamily. Plant drug/metabolite exporter (P-DME) (TC 2.A.7.4) family.</text>
</comment>
<dbReference type="InterPro" id="IPR037185">
    <property type="entry name" value="EmrE-like"/>
</dbReference>
<feature type="domain" description="EamA" evidence="7">
    <location>
        <begin position="191"/>
        <end position="329"/>
    </location>
</feature>
<dbReference type="SUPFAM" id="SSF103481">
    <property type="entry name" value="Multidrug resistance efflux transporter EmrE"/>
    <property type="match status" value="2"/>
</dbReference>
<evidence type="ECO:0000256" key="6">
    <source>
        <dbReference type="RuleBase" id="RU363077"/>
    </source>
</evidence>
<feature type="transmembrane region" description="Helical" evidence="6">
    <location>
        <begin position="138"/>
        <end position="156"/>
    </location>
</feature>
<dbReference type="EMBL" id="JBJUIK010000016">
    <property type="protein sequence ID" value="KAL3499135.1"/>
    <property type="molecule type" value="Genomic_DNA"/>
</dbReference>
<keyword evidence="3 6" id="KW-0812">Transmembrane</keyword>
<dbReference type="PANTHER" id="PTHR31218">
    <property type="entry name" value="WAT1-RELATED PROTEIN"/>
    <property type="match status" value="1"/>
</dbReference>
<keyword evidence="5 6" id="KW-0472">Membrane</keyword>
<protein>
    <recommendedName>
        <fullName evidence="6">WAT1-related protein</fullName>
    </recommendedName>
</protein>
<proteinExistence type="inferred from homology"/>
<evidence type="ECO:0000256" key="3">
    <source>
        <dbReference type="ARBA" id="ARBA00022692"/>
    </source>
</evidence>
<feature type="transmembrane region" description="Helical" evidence="6">
    <location>
        <begin position="12"/>
        <end position="35"/>
    </location>
</feature>
<gene>
    <name evidence="8" type="ORF">ACH5RR_038228</name>
</gene>
<feature type="transmembrane region" description="Helical" evidence="6">
    <location>
        <begin position="41"/>
        <end position="63"/>
    </location>
</feature>
<reference evidence="8 9" key="1">
    <citation type="submission" date="2024-11" db="EMBL/GenBank/DDBJ databases">
        <title>A near-complete genome assembly of Cinchona calisaya.</title>
        <authorList>
            <person name="Lian D.C."/>
            <person name="Zhao X.W."/>
            <person name="Wei L."/>
        </authorList>
    </citation>
    <scope>NUCLEOTIDE SEQUENCE [LARGE SCALE GENOMIC DNA]</scope>
    <source>
        <tissue evidence="8">Nenye</tissue>
    </source>
</reference>
<evidence type="ECO:0000256" key="1">
    <source>
        <dbReference type="ARBA" id="ARBA00004141"/>
    </source>
</evidence>
<keyword evidence="9" id="KW-1185">Reference proteome</keyword>
<sequence>MLNMIIATKTSASYAAMVVVQLAYGGSNILMKIALDKGLNQLAFVVYRHVIAMLILGPLAYVLERRKRPSLSFVAMMKIFILSSVGTTIHLNVYYVGLGYTSPTVASALSNVVPGLTFVISLFMGIEKVKFSTAMGKAKVLGTLACIAGSLIFTFWKGKLLFQGILPLRGPLVQIHDHSTHGHDGKENWIKGSLLILISYIAWSAWLILQAVAYEIYPARLSLNVLICFCASLQSSFLALFWGRNPTIWKLHWDAQLVAILYCGVVISALAYYLQTWCISQKGPVFAAMFSPLLLLVVGIFSAIAFAEQLHLGSLVGALVIIFGLYWVLWGKRKDGCADSNEVEVPCESRKGFNDDNVAVSPAADPLEVYRI</sequence>
<organism evidence="8 9">
    <name type="scientific">Cinchona calisaya</name>
    <dbReference type="NCBI Taxonomy" id="153742"/>
    <lineage>
        <taxon>Eukaryota</taxon>
        <taxon>Viridiplantae</taxon>
        <taxon>Streptophyta</taxon>
        <taxon>Embryophyta</taxon>
        <taxon>Tracheophyta</taxon>
        <taxon>Spermatophyta</taxon>
        <taxon>Magnoliopsida</taxon>
        <taxon>eudicotyledons</taxon>
        <taxon>Gunneridae</taxon>
        <taxon>Pentapetalae</taxon>
        <taxon>asterids</taxon>
        <taxon>lamiids</taxon>
        <taxon>Gentianales</taxon>
        <taxon>Rubiaceae</taxon>
        <taxon>Cinchonoideae</taxon>
        <taxon>Cinchoneae</taxon>
        <taxon>Cinchona</taxon>
    </lineage>
</organism>
<feature type="transmembrane region" description="Helical" evidence="6">
    <location>
        <begin position="286"/>
        <end position="306"/>
    </location>
</feature>
<feature type="transmembrane region" description="Helical" evidence="6">
    <location>
        <begin position="255"/>
        <end position="274"/>
    </location>
</feature>
<comment type="subcellular location">
    <subcellularLocation>
        <location evidence="1 6">Membrane</location>
        <topology evidence="1 6">Multi-pass membrane protein</topology>
    </subcellularLocation>
</comment>
<feature type="transmembrane region" description="Helical" evidence="6">
    <location>
        <begin position="189"/>
        <end position="209"/>
    </location>
</feature>
<evidence type="ECO:0000313" key="9">
    <source>
        <dbReference type="Proteomes" id="UP001630127"/>
    </source>
</evidence>
<dbReference type="InterPro" id="IPR000620">
    <property type="entry name" value="EamA_dom"/>
</dbReference>
<feature type="transmembrane region" description="Helical" evidence="6">
    <location>
        <begin position="108"/>
        <end position="126"/>
    </location>
</feature>
<keyword evidence="4 6" id="KW-1133">Transmembrane helix</keyword>
<evidence type="ECO:0000259" key="7">
    <source>
        <dbReference type="Pfam" id="PF00892"/>
    </source>
</evidence>
<comment type="caution">
    <text evidence="8">The sequence shown here is derived from an EMBL/GenBank/DDBJ whole genome shotgun (WGS) entry which is preliminary data.</text>
</comment>
<dbReference type="Proteomes" id="UP001630127">
    <property type="component" value="Unassembled WGS sequence"/>
</dbReference>
<name>A0ABD2Y055_9GENT</name>
<evidence type="ECO:0000256" key="2">
    <source>
        <dbReference type="ARBA" id="ARBA00007635"/>
    </source>
</evidence>
<evidence type="ECO:0000256" key="4">
    <source>
        <dbReference type="ARBA" id="ARBA00022989"/>
    </source>
</evidence>
<feature type="transmembrane region" description="Helical" evidence="6">
    <location>
        <begin position="75"/>
        <end position="96"/>
    </location>
</feature>
<feature type="transmembrane region" description="Helical" evidence="6">
    <location>
        <begin position="221"/>
        <end position="243"/>
    </location>
</feature>
<dbReference type="GO" id="GO:0016020">
    <property type="term" value="C:membrane"/>
    <property type="evidence" value="ECO:0007669"/>
    <property type="project" value="UniProtKB-SubCell"/>
</dbReference>
<dbReference type="Pfam" id="PF00892">
    <property type="entry name" value="EamA"/>
    <property type="match status" value="2"/>
</dbReference>